<dbReference type="InterPro" id="IPR027417">
    <property type="entry name" value="P-loop_NTPase"/>
</dbReference>
<evidence type="ECO:0000256" key="5">
    <source>
        <dbReference type="ARBA" id="ARBA00022840"/>
    </source>
</evidence>
<sequence>MAFLNFAAIEPHRADILMKNAFFGLKAPYEFLSGAKKRLEDPDNLPNVAWTAEEAPYEKNPQHSNGRKGKRPGKKSDGFWVRLHKSGGDELSEAELRLFTDPEVERVAWIEKQQTRNGSERPTFREIDVLEHDPDAGRLRLAALPPEGEPLTLRPNSYQLRKQRDAISALQNQPHPAHRPLLRLLQPQSLANWPRPVPVPEPEWLVLTDPHRPGASEQRDFVRYTLSTPDFALMEGPPGSGKTTVICELILQMARMGKRVLLCASTHVAVDNVLERLMAEGSAHRDLVIPVRIGRDASLSDEAKKWTLERLTKQERQRLLAYLGGIGTPDAAQQKLLDELRAAHGDHIVERLLLDGANLVCGSTIGILQHPDIKKGGQATPVFDMLIVDEASKTTFQEFLVPALLAKRWVLVGDPKQLSPYVDDDGVAAALDDCLPDEDRRNACVDSFLAMTGKRGAAAVVATKQQDAIWREESEARGVAIRAPNDTDAALADIVIGTEVALEALPQALRVDLETIRAPEDALPTLRRRHAANGAGTPPSWAHELAWRQVTLHSLRDETGGKAKSLLQESEELLPAMANDKLKDAIALTRRIALPSVLETLRQGFERSGDRDRGNALTDGLPEEVLKNRHVLLSWQHRMHPEIADFPSKAFYGGQALHTADTMSDRPWGWRENEPRMTWRDVRGRFNAREGGNRDEVDEMLRELRAFVDWTKTNPPPGGGVWEVALLSPYRVQERALRRAVQNLAGGAARSRRIEFGPYCVADICTVDRFQGQEADMVLLSFGNTHGTHFLRAPNRLNVALTRARHRLVIFGDRAGLKRAGGALGSLAEAAPWGRSIAKGEKE</sequence>
<dbReference type="SUPFAM" id="SSF52540">
    <property type="entry name" value="P-loop containing nucleoside triphosphate hydrolases"/>
    <property type="match status" value="2"/>
</dbReference>
<proteinExistence type="inferred from homology"/>
<dbReference type="GO" id="GO:0043139">
    <property type="term" value="F:5'-3' DNA helicase activity"/>
    <property type="evidence" value="ECO:0007669"/>
    <property type="project" value="TreeGrafter"/>
</dbReference>
<dbReference type="EMBL" id="FNZQ01000009">
    <property type="protein sequence ID" value="SEL75303.1"/>
    <property type="molecule type" value="Genomic_DNA"/>
</dbReference>
<dbReference type="AlphaFoldDB" id="A0A1H7SRY5"/>
<dbReference type="GO" id="GO:0005524">
    <property type="term" value="F:ATP binding"/>
    <property type="evidence" value="ECO:0007669"/>
    <property type="project" value="UniProtKB-KW"/>
</dbReference>
<dbReference type="InterPro" id="IPR041677">
    <property type="entry name" value="DNA2/NAM7_AAA_11"/>
</dbReference>
<evidence type="ECO:0000259" key="7">
    <source>
        <dbReference type="Pfam" id="PF13086"/>
    </source>
</evidence>
<feature type="domain" description="DNA2/NAM7 helicase helicase" evidence="7">
    <location>
        <begin position="217"/>
        <end position="317"/>
    </location>
</feature>
<dbReference type="Pfam" id="PF13087">
    <property type="entry name" value="AAA_12"/>
    <property type="match status" value="1"/>
</dbReference>
<dbReference type="PANTHER" id="PTHR43788:SF8">
    <property type="entry name" value="DNA-BINDING PROTEIN SMUBP-2"/>
    <property type="match status" value="1"/>
</dbReference>
<keyword evidence="10" id="KW-1185">Reference proteome</keyword>
<dbReference type="RefSeq" id="WP_092765081.1">
    <property type="nucleotide sequence ID" value="NZ_FNZQ01000009.1"/>
</dbReference>
<evidence type="ECO:0000256" key="3">
    <source>
        <dbReference type="ARBA" id="ARBA00022801"/>
    </source>
</evidence>
<dbReference type="GO" id="GO:0016787">
    <property type="term" value="F:hydrolase activity"/>
    <property type="evidence" value="ECO:0007669"/>
    <property type="project" value="UniProtKB-KW"/>
</dbReference>
<dbReference type="CDD" id="cd18808">
    <property type="entry name" value="SF1_C_Upf1"/>
    <property type="match status" value="1"/>
</dbReference>
<dbReference type="Proteomes" id="UP000199283">
    <property type="component" value="Unassembled WGS sequence"/>
</dbReference>
<keyword evidence="4" id="KW-0347">Helicase</keyword>
<evidence type="ECO:0000313" key="10">
    <source>
        <dbReference type="Proteomes" id="UP000199283"/>
    </source>
</evidence>
<feature type="domain" description="DNA2/NAM7 helicase-like C-terminal" evidence="8">
    <location>
        <begin position="627"/>
        <end position="814"/>
    </location>
</feature>
<gene>
    <name evidence="9" type="ORF">SAMN04488526_3425</name>
</gene>
<keyword evidence="5" id="KW-0067">ATP-binding</keyword>
<evidence type="ECO:0000256" key="1">
    <source>
        <dbReference type="ARBA" id="ARBA00007913"/>
    </source>
</evidence>
<accession>A0A1H7SRY5</accession>
<feature type="region of interest" description="Disordered" evidence="6">
    <location>
        <begin position="52"/>
        <end position="78"/>
    </location>
</feature>
<dbReference type="OrthoDB" id="9757917at2"/>
<evidence type="ECO:0000256" key="2">
    <source>
        <dbReference type="ARBA" id="ARBA00022741"/>
    </source>
</evidence>
<dbReference type="PANTHER" id="PTHR43788">
    <property type="entry name" value="DNA2/NAM7 HELICASE FAMILY MEMBER"/>
    <property type="match status" value="1"/>
</dbReference>
<feature type="domain" description="DNA2/NAM7 helicase helicase" evidence="7">
    <location>
        <begin position="336"/>
        <end position="422"/>
    </location>
</feature>
<dbReference type="InterPro" id="IPR041679">
    <property type="entry name" value="DNA2/NAM7-like_C"/>
</dbReference>
<dbReference type="Pfam" id="PF13086">
    <property type="entry name" value="AAA_11"/>
    <property type="match status" value="2"/>
</dbReference>
<dbReference type="STRING" id="188906.SAMN04488526_3425"/>
<protein>
    <submittedName>
        <fullName evidence="9">AAA domain-containing protein</fullName>
    </submittedName>
</protein>
<evidence type="ECO:0000259" key="8">
    <source>
        <dbReference type="Pfam" id="PF13087"/>
    </source>
</evidence>
<comment type="similarity">
    <text evidence="1">Belongs to the DNA2/NAM7 helicase family.</text>
</comment>
<name>A0A1H7SRY5_9RHOB</name>
<evidence type="ECO:0000256" key="4">
    <source>
        <dbReference type="ARBA" id="ARBA00022806"/>
    </source>
</evidence>
<evidence type="ECO:0000313" key="9">
    <source>
        <dbReference type="EMBL" id="SEL75303.1"/>
    </source>
</evidence>
<evidence type="ECO:0000256" key="6">
    <source>
        <dbReference type="SAM" id="MobiDB-lite"/>
    </source>
</evidence>
<dbReference type="Gene3D" id="3.40.50.300">
    <property type="entry name" value="P-loop containing nucleotide triphosphate hydrolases"/>
    <property type="match status" value="2"/>
</dbReference>
<organism evidence="9 10">
    <name type="scientific">Jannaschia helgolandensis</name>
    <dbReference type="NCBI Taxonomy" id="188906"/>
    <lineage>
        <taxon>Bacteria</taxon>
        <taxon>Pseudomonadati</taxon>
        <taxon>Pseudomonadota</taxon>
        <taxon>Alphaproteobacteria</taxon>
        <taxon>Rhodobacterales</taxon>
        <taxon>Roseobacteraceae</taxon>
        <taxon>Jannaschia</taxon>
    </lineage>
</organism>
<dbReference type="InterPro" id="IPR047187">
    <property type="entry name" value="SF1_C_Upf1"/>
</dbReference>
<keyword evidence="2" id="KW-0547">Nucleotide-binding</keyword>
<keyword evidence="3" id="KW-0378">Hydrolase</keyword>
<dbReference type="InterPro" id="IPR050534">
    <property type="entry name" value="Coronavir_polyprotein_1ab"/>
</dbReference>
<reference evidence="9 10" key="1">
    <citation type="submission" date="2016-10" db="EMBL/GenBank/DDBJ databases">
        <authorList>
            <person name="de Groot N.N."/>
        </authorList>
    </citation>
    <scope>NUCLEOTIDE SEQUENCE [LARGE SCALE GENOMIC DNA]</scope>
    <source>
        <strain evidence="9 10">DSM 14858</strain>
    </source>
</reference>